<evidence type="ECO:0000313" key="8">
    <source>
        <dbReference type="Proteomes" id="UP001321305"/>
    </source>
</evidence>
<dbReference type="InterPro" id="IPR006680">
    <property type="entry name" value="Amidohydro-rel"/>
</dbReference>
<dbReference type="InterPro" id="IPR032466">
    <property type="entry name" value="Metal_Hydrolase"/>
</dbReference>
<dbReference type="EC" id="3.5.1.25" evidence="7"/>
<dbReference type="Gene3D" id="2.30.40.10">
    <property type="entry name" value="Urease, subunit C, domain 1"/>
    <property type="match status" value="1"/>
</dbReference>
<keyword evidence="2" id="KW-0479">Metal-binding</keyword>
<dbReference type="SUPFAM" id="SSF51556">
    <property type="entry name" value="Metallo-dependent hydrolases"/>
    <property type="match status" value="1"/>
</dbReference>
<dbReference type="PANTHER" id="PTHR11113:SF14">
    <property type="entry name" value="N-ACETYLGLUCOSAMINE-6-PHOSPHATE DEACETYLASE"/>
    <property type="match status" value="1"/>
</dbReference>
<evidence type="ECO:0000259" key="6">
    <source>
        <dbReference type="Pfam" id="PF01979"/>
    </source>
</evidence>
<dbReference type="GO" id="GO:0008448">
    <property type="term" value="F:N-acetylglucosamine-6-phosphate deacetylase activity"/>
    <property type="evidence" value="ECO:0007669"/>
    <property type="project" value="UniProtKB-EC"/>
</dbReference>
<accession>A0ABZ2EG71</accession>
<feature type="domain" description="Amidohydrolase-related" evidence="6">
    <location>
        <begin position="56"/>
        <end position="366"/>
    </location>
</feature>
<protein>
    <submittedName>
        <fullName evidence="7">N-acetylglucosamine-6-phosphate deacetylase</fullName>
        <ecNumber evidence="7">3.5.1.25</ecNumber>
    </submittedName>
</protein>
<dbReference type="Gene3D" id="3.20.20.140">
    <property type="entry name" value="Metal-dependent hydrolases"/>
    <property type="match status" value="1"/>
</dbReference>
<keyword evidence="4 5" id="KW-0119">Carbohydrate metabolism</keyword>
<gene>
    <name evidence="7" type="primary">nagA_1</name>
    <name evidence="7" type="ORF">PIECOFPK_00188</name>
</gene>
<evidence type="ECO:0000256" key="1">
    <source>
        <dbReference type="ARBA" id="ARBA00010716"/>
    </source>
</evidence>
<dbReference type="PIRSF" id="PIRSF038994">
    <property type="entry name" value="NagA"/>
    <property type="match status" value="1"/>
</dbReference>
<name>A0ABZ2EG71_9BACT</name>
<evidence type="ECO:0000313" key="7">
    <source>
        <dbReference type="EMBL" id="WWC82483.1"/>
    </source>
</evidence>
<evidence type="ECO:0000256" key="3">
    <source>
        <dbReference type="ARBA" id="ARBA00022801"/>
    </source>
</evidence>
<dbReference type="NCBIfam" id="TIGR00221">
    <property type="entry name" value="nagA"/>
    <property type="match status" value="1"/>
</dbReference>
<dbReference type="Pfam" id="PF01979">
    <property type="entry name" value="Amidohydro_1"/>
    <property type="match status" value="1"/>
</dbReference>
<reference evidence="8" key="1">
    <citation type="submission" date="2024-01" db="EMBL/GenBank/DDBJ databases">
        <title>Mycovorax composti gen. nov. sp. nov., a member of the family Chitinophagaceae isolated from button mushroom compost.</title>
        <authorList>
            <person name="Thai M."/>
            <person name="Bell T.L."/>
            <person name="Kertesz M.A."/>
        </authorList>
    </citation>
    <scope>NUCLEOTIDE SEQUENCE [LARGE SCALE GENOMIC DNA]</scope>
    <source>
        <strain evidence="8">C216</strain>
    </source>
</reference>
<organism evidence="7 8">
    <name type="scientific">Mycovorax composti</name>
    <dbReference type="NCBI Taxonomy" id="2962693"/>
    <lineage>
        <taxon>Bacteria</taxon>
        <taxon>Pseudomonadati</taxon>
        <taxon>Bacteroidota</taxon>
        <taxon>Chitinophagia</taxon>
        <taxon>Chitinophagales</taxon>
        <taxon>Chitinophagaceae</taxon>
        <taxon>Mycovorax</taxon>
    </lineage>
</organism>
<comment type="similarity">
    <text evidence="1 5">Belongs to the metallo-dependent hydrolases superfamily. NagA family.</text>
</comment>
<evidence type="ECO:0000256" key="2">
    <source>
        <dbReference type="ARBA" id="ARBA00022723"/>
    </source>
</evidence>
<dbReference type="InterPro" id="IPR003764">
    <property type="entry name" value="GlcNAc_6-P_deAcase"/>
</dbReference>
<dbReference type="EMBL" id="CP144143">
    <property type="protein sequence ID" value="WWC82483.1"/>
    <property type="molecule type" value="Genomic_DNA"/>
</dbReference>
<dbReference type="SUPFAM" id="SSF51338">
    <property type="entry name" value="Composite domain of metallo-dependent hydrolases"/>
    <property type="match status" value="1"/>
</dbReference>
<evidence type="ECO:0000256" key="5">
    <source>
        <dbReference type="PIRNR" id="PIRNR038994"/>
    </source>
</evidence>
<dbReference type="PANTHER" id="PTHR11113">
    <property type="entry name" value="N-ACETYLGLUCOSAMINE-6-PHOSPHATE DEACETYLASE"/>
    <property type="match status" value="1"/>
</dbReference>
<dbReference type="Proteomes" id="UP001321305">
    <property type="component" value="Chromosome"/>
</dbReference>
<keyword evidence="3 5" id="KW-0378">Hydrolase</keyword>
<evidence type="ECO:0000256" key="4">
    <source>
        <dbReference type="ARBA" id="ARBA00023277"/>
    </source>
</evidence>
<dbReference type="InterPro" id="IPR011059">
    <property type="entry name" value="Metal-dep_hydrolase_composite"/>
</dbReference>
<keyword evidence="8" id="KW-1185">Reference proteome</keyword>
<sequence>MHKVNIMLHAIVNGVIYNGEQVIHDRIIVVENGMIGESTDRVPIGATVMDVEGKNIAPAFIDIQPNGGYDLYFSKEVSEAALDDMYQACIDHATGFLLPTLISSEFETILKAIEVVKQYRQKQPGVLGMHLEGPFLNVERRGAHPAHIIRKPTNEELQAILNAGADVIKMITIAPECFTEAQLQMLLDSNINISIGHTTVNYDQAQYYFSKGISLVTHLYNAMNQMGHRECGLVGAVFDNDTVYAPLILDGGHCHYAAARIAYKQKGDKLILLSDASFLGRKKQRFDWEHLSITIIDGFYRDAYGNLGGAAISMVDAVRNAVTHLHVSIQEAVEMSSSRVAKAIRMNDKLGYIKPGYPARLVCFDNHLQNFKTIIL</sequence>
<proteinExistence type="inferred from homology"/>